<comment type="caution">
    <text evidence="5">The sequence shown here is derived from an EMBL/GenBank/DDBJ whole genome shotgun (WGS) entry which is preliminary data.</text>
</comment>
<dbReference type="AlphaFoldDB" id="A0AAV5A0Y4"/>
<dbReference type="InterPro" id="IPR011009">
    <property type="entry name" value="Kinase-like_dom_sf"/>
</dbReference>
<keyword evidence="6" id="KW-1185">Reference proteome</keyword>
<gene>
    <name evidence="5" type="ORF">Clacol_000881</name>
</gene>
<organism evidence="5 6">
    <name type="scientific">Clathrus columnatus</name>
    <dbReference type="NCBI Taxonomy" id="1419009"/>
    <lineage>
        <taxon>Eukaryota</taxon>
        <taxon>Fungi</taxon>
        <taxon>Dikarya</taxon>
        <taxon>Basidiomycota</taxon>
        <taxon>Agaricomycotina</taxon>
        <taxon>Agaricomycetes</taxon>
        <taxon>Phallomycetidae</taxon>
        <taxon>Phallales</taxon>
        <taxon>Clathraceae</taxon>
        <taxon>Clathrus</taxon>
    </lineage>
</organism>
<evidence type="ECO:0000259" key="4">
    <source>
        <dbReference type="PROSITE" id="PS51158"/>
    </source>
</evidence>
<dbReference type="SUPFAM" id="SSF56112">
    <property type="entry name" value="Protein kinase-like (PK-like)"/>
    <property type="match status" value="1"/>
</dbReference>
<keyword evidence="3" id="KW-0418">Kinase</keyword>
<proteinExistence type="predicted"/>
<dbReference type="InterPro" id="IPR004166">
    <property type="entry name" value="a-kinase_dom"/>
</dbReference>
<keyword evidence="2" id="KW-0808">Transferase</keyword>
<dbReference type="Proteomes" id="UP001050691">
    <property type="component" value="Unassembled WGS sequence"/>
</dbReference>
<dbReference type="Pfam" id="PF02816">
    <property type="entry name" value="Alpha_kinase"/>
    <property type="match status" value="1"/>
</dbReference>
<dbReference type="PROSITE" id="PS51158">
    <property type="entry name" value="ALPHA_KINASE"/>
    <property type="match status" value="1"/>
</dbReference>
<sequence>MTGPQSTQTDSLSLVGSLTQCTLALEQNATQVRLSTPLPLNNGLIKGHHINQKVNVLKKIQKSDTIRIQASLILHTVTKGGKWKSQASHLPTVNLTISPAEPMNTVIDTLLAYCESSYNDFLLKLNVTKKKPSFARSDVTFGVSTGKGKPDSNFSTDITSLQNRSLGQVYGEEKRRQTICETDTQNNIFHFHIHIYESTSEELPEEEPEYISQVSSRITHSSSHMLSTKCKLSDIEKTENDSGEYTSRYCPRAKKHELKYECQRSGISLPKKEITGLLDPGCIGIIDYALAEYKTVATYSISNEENSKNLYDQMVLLTWEMTWNSKKSFLGTCITIIDSEGGNTDKSDSDKLRAIRYSDFLATPLITSYGNEVRFLGTDAPGASKDHIGHCVDTFAHHTIIDSLGEMLFVDLQGIFGTISKNGFPFEGFVSENSIIFINPQAHTFDSCSGHWDKGGKLIQDFLDQHKCNPICKQLGLNTKQVIVPKAPIPT</sequence>
<evidence type="ECO:0000313" key="5">
    <source>
        <dbReference type="EMBL" id="GJJ06686.1"/>
    </source>
</evidence>
<evidence type="ECO:0000313" key="6">
    <source>
        <dbReference type="Proteomes" id="UP001050691"/>
    </source>
</evidence>
<dbReference type="GO" id="GO:0005524">
    <property type="term" value="F:ATP binding"/>
    <property type="evidence" value="ECO:0007669"/>
    <property type="project" value="InterPro"/>
</dbReference>
<evidence type="ECO:0000256" key="3">
    <source>
        <dbReference type="ARBA" id="ARBA00022777"/>
    </source>
</evidence>
<keyword evidence="1" id="KW-0723">Serine/threonine-protein kinase</keyword>
<feature type="domain" description="Alpha-type protein kinase" evidence="4">
    <location>
        <begin position="217"/>
        <end position="480"/>
    </location>
</feature>
<evidence type="ECO:0000256" key="1">
    <source>
        <dbReference type="ARBA" id="ARBA00022527"/>
    </source>
</evidence>
<protein>
    <recommendedName>
        <fullName evidence="4">Alpha-type protein kinase domain-containing protein</fullName>
    </recommendedName>
</protein>
<dbReference type="EMBL" id="BPWL01000001">
    <property type="protein sequence ID" value="GJJ06686.1"/>
    <property type="molecule type" value="Genomic_DNA"/>
</dbReference>
<evidence type="ECO:0000256" key="2">
    <source>
        <dbReference type="ARBA" id="ARBA00022679"/>
    </source>
</evidence>
<name>A0AAV5A0Y4_9AGAM</name>
<accession>A0AAV5A0Y4</accession>
<dbReference type="Gene3D" id="3.20.200.10">
    <property type="entry name" value="MHCK/EF2 kinase"/>
    <property type="match status" value="1"/>
</dbReference>
<dbReference type="GO" id="GO:0004674">
    <property type="term" value="F:protein serine/threonine kinase activity"/>
    <property type="evidence" value="ECO:0007669"/>
    <property type="project" value="UniProtKB-KW"/>
</dbReference>
<reference evidence="5" key="1">
    <citation type="submission" date="2021-10" db="EMBL/GenBank/DDBJ databases">
        <title>De novo Genome Assembly of Clathrus columnatus (Basidiomycota, Fungi) Using Illumina and Nanopore Sequence Data.</title>
        <authorList>
            <person name="Ogiso-Tanaka E."/>
            <person name="Itagaki H."/>
            <person name="Hosoya T."/>
            <person name="Hosaka K."/>
        </authorList>
    </citation>
    <scope>NUCLEOTIDE SEQUENCE</scope>
    <source>
        <strain evidence="5">MO-923</strain>
    </source>
</reference>